<protein>
    <submittedName>
        <fullName evidence="1">DUF3979 family protein</fullName>
    </submittedName>
</protein>
<dbReference type="RefSeq" id="WP_124564017.1">
    <property type="nucleotide sequence ID" value="NZ_JARRRY010000001.1"/>
</dbReference>
<organism evidence="1 2">
    <name type="scientific">Ectobacillus antri</name>
    <dbReference type="NCBI Taxonomy" id="2486280"/>
    <lineage>
        <taxon>Bacteria</taxon>
        <taxon>Bacillati</taxon>
        <taxon>Bacillota</taxon>
        <taxon>Bacilli</taxon>
        <taxon>Bacillales</taxon>
        <taxon>Bacillaceae</taxon>
        <taxon>Ectobacillus</taxon>
    </lineage>
</organism>
<proteinExistence type="predicted"/>
<gene>
    <name evidence="1" type="ORF">P6P90_02780</name>
</gene>
<dbReference type="Pfam" id="PF13141">
    <property type="entry name" value="DUF3979"/>
    <property type="match status" value="1"/>
</dbReference>
<comment type="caution">
    <text evidence="1">The sequence shown here is derived from an EMBL/GenBank/DDBJ whole genome shotgun (WGS) entry which is preliminary data.</text>
</comment>
<name>A0ABT6H0M4_9BACI</name>
<dbReference type="InterPro" id="IPR025045">
    <property type="entry name" value="DUF3979"/>
</dbReference>
<evidence type="ECO:0000313" key="1">
    <source>
        <dbReference type="EMBL" id="MDG5752925.1"/>
    </source>
</evidence>
<reference evidence="1 2" key="1">
    <citation type="submission" date="2023-04" db="EMBL/GenBank/DDBJ databases">
        <title>Ectobacillus antri isolated from activated sludge.</title>
        <authorList>
            <person name="Yan P."/>
            <person name="Liu X."/>
        </authorList>
    </citation>
    <scope>NUCLEOTIDE SEQUENCE [LARGE SCALE GENOMIC DNA]</scope>
    <source>
        <strain evidence="1 2">C18H</strain>
    </source>
</reference>
<evidence type="ECO:0000313" key="2">
    <source>
        <dbReference type="Proteomes" id="UP001218246"/>
    </source>
</evidence>
<accession>A0ABT6H0M4</accession>
<keyword evidence="2" id="KW-1185">Reference proteome</keyword>
<dbReference type="EMBL" id="JARULN010000001">
    <property type="protein sequence ID" value="MDG5752925.1"/>
    <property type="molecule type" value="Genomic_DNA"/>
</dbReference>
<sequence length="121" mass="14524">MQEVLQTFFKANPTQDRNNYLRYSLIEEENGYVVANHEVHGSNVIHLYYNDENELKIVWKRDEKTIAKVENVPIQKVVFLQEEEESIAFVLERMPSRMIKLQLKPYFAIEMSLYWDMCEEC</sequence>
<dbReference type="Proteomes" id="UP001218246">
    <property type="component" value="Unassembled WGS sequence"/>
</dbReference>